<evidence type="ECO:0000313" key="7">
    <source>
        <dbReference type="Proteomes" id="UP000292003"/>
    </source>
</evidence>
<gene>
    <name evidence="6" type="ORF">EWH70_06845</name>
</gene>
<dbReference type="FunFam" id="1.10.10.60:FF:000141">
    <property type="entry name" value="TetR family transcriptional regulator"/>
    <property type="match status" value="1"/>
</dbReference>
<dbReference type="Gene3D" id="1.10.357.10">
    <property type="entry name" value="Tetracycline Repressor, domain 2"/>
    <property type="match status" value="1"/>
</dbReference>
<dbReference type="InterPro" id="IPR001647">
    <property type="entry name" value="HTH_TetR"/>
</dbReference>
<keyword evidence="7" id="KW-1185">Reference proteome</keyword>
<dbReference type="GO" id="GO:0045892">
    <property type="term" value="P:negative regulation of DNA-templated transcription"/>
    <property type="evidence" value="ECO:0007669"/>
    <property type="project" value="UniProtKB-ARBA"/>
</dbReference>
<evidence type="ECO:0000256" key="3">
    <source>
        <dbReference type="ARBA" id="ARBA00023163"/>
    </source>
</evidence>
<name>A0A4Q7JC62_9PSEU</name>
<accession>A0A4Q7JC62</accession>
<evidence type="ECO:0000313" key="6">
    <source>
        <dbReference type="EMBL" id="RZQ64612.1"/>
    </source>
</evidence>
<dbReference type="PROSITE" id="PS50977">
    <property type="entry name" value="HTH_TETR_2"/>
    <property type="match status" value="1"/>
</dbReference>
<reference evidence="6 7" key="1">
    <citation type="submission" date="2019-02" db="EMBL/GenBank/DDBJ databases">
        <title>Draft genome sequence of Amycolatopsis sp. 8-3EHSu isolated from roots of Suaeda maritima.</title>
        <authorList>
            <person name="Duangmal K."/>
            <person name="Chantavorakit T."/>
        </authorList>
    </citation>
    <scope>NUCLEOTIDE SEQUENCE [LARGE SCALE GENOMIC DNA]</scope>
    <source>
        <strain evidence="6 7">8-3EHSu</strain>
    </source>
</reference>
<keyword evidence="2 4" id="KW-0238">DNA-binding</keyword>
<comment type="caution">
    <text evidence="6">The sequence shown here is derived from an EMBL/GenBank/DDBJ whole genome shotgun (WGS) entry which is preliminary data.</text>
</comment>
<dbReference type="InterPro" id="IPR009057">
    <property type="entry name" value="Homeodomain-like_sf"/>
</dbReference>
<dbReference type="RefSeq" id="WP_130474411.1">
    <property type="nucleotide sequence ID" value="NZ_SFCC01000003.1"/>
</dbReference>
<dbReference type="EMBL" id="SFCC01000003">
    <property type="protein sequence ID" value="RZQ64612.1"/>
    <property type="molecule type" value="Genomic_DNA"/>
</dbReference>
<organism evidence="6 7">
    <name type="scientific">Amycolatopsis suaedae</name>
    <dbReference type="NCBI Taxonomy" id="2510978"/>
    <lineage>
        <taxon>Bacteria</taxon>
        <taxon>Bacillati</taxon>
        <taxon>Actinomycetota</taxon>
        <taxon>Actinomycetes</taxon>
        <taxon>Pseudonocardiales</taxon>
        <taxon>Pseudonocardiaceae</taxon>
        <taxon>Amycolatopsis</taxon>
    </lineage>
</organism>
<dbReference type="PANTHER" id="PTHR30055">
    <property type="entry name" value="HTH-TYPE TRANSCRIPTIONAL REGULATOR RUTR"/>
    <property type="match status" value="1"/>
</dbReference>
<feature type="DNA-binding region" description="H-T-H motif" evidence="4">
    <location>
        <begin position="41"/>
        <end position="60"/>
    </location>
</feature>
<dbReference type="Pfam" id="PF00440">
    <property type="entry name" value="TetR_N"/>
    <property type="match status" value="1"/>
</dbReference>
<evidence type="ECO:0000256" key="4">
    <source>
        <dbReference type="PROSITE-ProRule" id="PRU00335"/>
    </source>
</evidence>
<dbReference type="PANTHER" id="PTHR30055:SF146">
    <property type="entry name" value="HTH-TYPE TRANSCRIPTIONAL DUAL REGULATOR CECR"/>
    <property type="match status" value="1"/>
</dbReference>
<dbReference type="PRINTS" id="PR00455">
    <property type="entry name" value="HTHTETR"/>
</dbReference>
<dbReference type="Proteomes" id="UP000292003">
    <property type="component" value="Unassembled WGS sequence"/>
</dbReference>
<dbReference type="AlphaFoldDB" id="A0A4Q7JC62"/>
<keyword evidence="3" id="KW-0804">Transcription</keyword>
<dbReference type="SUPFAM" id="SSF46689">
    <property type="entry name" value="Homeodomain-like"/>
    <property type="match status" value="1"/>
</dbReference>
<sequence length="212" mass="23320">MAPRRATVPTPGRRPQFEAKQAAILAAAEELFVADGYALAGVDAIAARAGVSKRTVYDHFGDKQTLFQAVLSRANERVVATVRTAVEEELVDGRDLRDALFAFAQRVATTMFPSSDYATFRRLSSQAPAAPRLPEGQRDEPERILADRLATFAADGRLRIRDPYRAMQHFIALTMRLALDTVNEAPSGMVDRPELDALIGDGVDVFLRAYRA</sequence>
<dbReference type="InterPro" id="IPR039536">
    <property type="entry name" value="TetR_C_Proteobacteria"/>
</dbReference>
<proteinExistence type="predicted"/>
<dbReference type="InterPro" id="IPR050109">
    <property type="entry name" value="HTH-type_TetR-like_transc_reg"/>
</dbReference>
<evidence type="ECO:0000259" key="5">
    <source>
        <dbReference type="PROSITE" id="PS50977"/>
    </source>
</evidence>
<protein>
    <submittedName>
        <fullName evidence="6">TetR/AcrR family transcriptional regulator</fullName>
    </submittedName>
</protein>
<dbReference type="GO" id="GO:0000976">
    <property type="term" value="F:transcription cis-regulatory region binding"/>
    <property type="evidence" value="ECO:0007669"/>
    <property type="project" value="TreeGrafter"/>
</dbReference>
<evidence type="ECO:0000256" key="2">
    <source>
        <dbReference type="ARBA" id="ARBA00023125"/>
    </source>
</evidence>
<keyword evidence="1" id="KW-0805">Transcription regulation</keyword>
<evidence type="ECO:0000256" key="1">
    <source>
        <dbReference type="ARBA" id="ARBA00023015"/>
    </source>
</evidence>
<dbReference type="OrthoDB" id="7186128at2"/>
<dbReference type="Pfam" id="PF14246">
    <property type="entry name" value="TetR_C_7"/>
    <property type="match status" value="1"/>
</dbReference>
<feature type="domain" description="HTH tetR-type" evidence="5">
    <location>
        <begin position="18"/>
        <end position="78"/>
    </location>
</feature>
<dbReference type="GO" id="GO:0003700">
    <property type="term" value="F:DNA-binding transcription factor activity"/>
    <property type="evidence" value="ECO:0007669"/>
    <property type="project" value="TreeGrafter"/>
</dbReference>